<comment type="caution">
    <text evidence="1">The sequence shown here is derived from an EMBL/GenBank/DDBJ whole genome shotgun (WGS) entry which is preliminary data.</text>
</comment>
<name>A0A5J4J334_9BACI</name>
<dbReference type="SUPFAM" id="SSF53335">
    <property type="entry name" value="S-adenosyl-L-methionine-dependent methyltransferases"/>
    <property type="match status" value="1"/>
</dbReference>
<dbReference type="AlphaFoldDB" id="A0A5J4J334"/>
<organism evidence="1 2">
    <name type="scientific">Weizmannia acidilactici</name>
    <dbReference type="NCBI Taxonomy" id="2607726"/>
    <lineage>
        <taxon>Bacteria</taxon>
        <taxon>Bacillati</taxon>
        <taxon>Bacillota</taxon>
        <taxon>Bacilli</taxon>
        <taxon>Bacillales</taxon>
        <taxon>Bacillaceae</taxon>
        <taxon>Heyndrickxia</taxon>
    </lineage>
</organism>
<accession>A0A5J4J334</accession>
<sequence>MNMLPVIPFAHSLMEIAVKKGGFAIDATAGNGHDTVFLAKLVGDSGKVFAFDIQPEAVIRTKERLQKERLDTRVELFRTGHEHAGECIPAGYHGKISGAIFNLGYLPNSDKSVITRPETTIAAVEQIFAMLETGGVIAIVVYHGHEGGAFERDRLLEYVKKLDQKQAHVLQYGFINQENHPPFLIAIEKR</sequence>
<dbReference type="InterPro" id="IPR029063">
    <property type="entry name" value="SAM-dependent_MTases_sf"/>
</dbReference>
<keyword evidence="1" id="KW-0808">Transferase</keyword>
<protein>
    <submittedName>
        <fullName evidence="1">rRNA methyltransferase</fullName>
    </submittedName>
</protein>
<dbReference type="GO" id="GO:0032259">
    <property type="term" value="P:methylation"/>
    <property type="evidence" value="ECO:0007669"/>
    <property type="project" value="UniProtKB-KW"/>
</dbReference>
<dbReference type="InterPro" id="IPR010719">
    <property type="entry name" value="MnmM_MeTrfase"/>
</dbReference>
<evidence type="ECO:0000313" key="2">
    <source>
        <dbReference type="Proteomes" id="UP000391919"/>
    </source>
</evidence>
<keyword evidence="1" id="KW-0489">Methyltransferase</keyword>
<reference evidence="1 2" key="1">
    <citation type="submission" date="2019-09" db="EMBL/GenBank/DDBJ databases">
        <title>Draft genome sequence of Bacillus sp. JC-7.</title>
        <authorList>
            <person name="Tanaka N."/>
            <person name="Shiwa Y."/>
            <person name="Fujita N."/>
            <person name="Tanasupawat S."/>
        </authorList>
    </citation>
    <scope>NUCLEOTIDE SEQUENCE [LARGE SCALE GENOMIC DNA]</scope>
    <source>
        <strain evidence="1 2">JC-7</strain>
    </source>
</reference>
<dbReference type="Proteomes" id="UP000391919">
    <property type="component" value="Unassembled WGS sequence"/>
</dbReference>
<proteinExistence type="predicted"/>
<dbReference type="PANTHER" id="PTHR35276">
    <property type="entry name" value="S-ADENOSYL-L-METHIONINE-DEPENDENT METHYLTRANSFERASES SUPERFAMILY PROTEIN"/>
    <property type="match status" value="1"/>
</dbReference>
<dbReference type="EMBL" id="BKZQ01000006">
    <property type="protein sequence ID" value="GER69376.1"/>
    <property type="molecule type" value="Genomic_DNA"/>
</dbReference>
<dbReference type="GO" id="GO:0008168">
    <property type="term" value="F:methyltransferase activity"/>
    <property type="evidence" value="ECO:0007669"/>
    <property type="project" value="UniProtKB-KW"/>
</dbReference>
<dbReference type="RefSeq" id="WP_151679425.1">
    <property type="nucleotide sequence ID" value="NZ_BKZP01000007.1"/>
</dbReference>
<evidence type="ECO:0000313" key="1">
    <source>
        <dbReference type="EMBL" id="GER69376.1"/>
    </source>
</evidence>
<dbReference type="PANTHER" id="PTHR35276:SF1">
    <property type="entry name" value="TRNA (MNM(5)S(2)U34)-METHYLTRANSFERASE, CHLOROPLASTIC"/>
    <property type="match status" value="1"/>
</dbReference>
<dbReference type="Gene3D" id="3.40.50.150">
    <property type="entry name" value="Vaccinia Virus protein VP39"/>
    <property type="match status" value="1"/>
</dbReference>
<dbReference type="Pfam" id="PF06962">
    <property type="entry name" value="rRNA_methylase"/>
    <property type="match status" value="1"/>
</dbReference>
<keyword evidence="2" id="KW-1185">Reference proteome</keyword>
<gene>
    <name evidence="1" type="ORF">BpJC7_06790</name>
</gene>